<protein>
    <submittedName>
        <fullName evidence="4">SprT-like domain-containing protein</fullName>
    </submittedName>
</protein>
<organism evidence="4">
    <name type="scientific">Mesocestoides corti</name>
    <name type="common">Flatworm</name>
    <dbReference type="NCBI Taxonomy" id="53468"/>
    <lineage>
        <taxon>Eukaryota</taxon>
        <taxon>Metazoa</taxon>
        <taxon>Spiralia</taxon>
        <taxon>Lophotrochozoa</taxon>
        <taxon>Platyhelminthes</taxon>
        <taxon>Cestoda</taxon>
        <taxon>Eucestoda</taxon>
        <taxon>Cyclophyllidea</taxon>
        <taxon>Mesocestoididae</taxon>
        <taxon>Mesocestoides</taxon>
    </lineage>
</organism>
<dbReference type="WBParaSite" id="MCU_009231-RC">
    <property type="protein sequence ID" value="MCU_009231-RC"/>
    <property type="gene ID" value="MCU_009231"/>
</dbReference>
<feature type="region of interest" description="Disordered" evidence="2">
    <location>
        <begin position="68"/>
        <end position="97"/>
    </location>
</feature>
<feature type="domain" description="SprT-like" evidence="3">
    <location>
        <begin position="243"/>
        <end position="407"/>
    </location>
</feature>
<feature type="region of interest" description="Disordered" evidence="2">
    <location>
        <begin position="1"/>
        <end position="48"/>
    </location>
</feature>
<dbReference type="InterPro" id="IPR006640">
    <property type="entry name" value="SprT-like_domain"/>
</dbReference>
<feature type="compositionally biased region" description="Polar residues" evidence="2">
    <location>
        <begin position="156"/>
        <end position="172"/>
    </location>
</feature>
<keyword evidence="1" id="KW-0175">Coiled coil</keyword>
<name>A0A5K3FKU9_MESCO</name>
<feature type="region of interest" description="Disordered" evidence="2">
    <location>
        <begin position="126"/>
        <end position="172"/>
    </location>
</feature>
<proteinExistence type="predicted"/>
<dbReference type="AlphaFoldDB" id="A0A5K3FKU9"/>
<dbReference type="Pfam" id="PF10263">
    <property type="entry name" value="SprT-like"/>
    <property type="match status" value="1"/>
</dbReference>
<sequence>MRSCTEADSDAKNPSTSSDASSNLTTAAVTTFESPQSYRNSHDSDFSNDSAAFEDLLTQLKSTNLQKLFKSKRAPESPFVISDSSSSESESESTCDPTFYHRIENSRLRKSTEELVASLRRQLRFDTSDDTDDQEEHEVSQCSSETDTSERCFKHTPSNPQSIQKTQSLTVPKSVKTPQSWHPFKVLQSPDVQVVGTTSGKKSPLPFIYSLGKLNHKSSGYPENRQRHPSAERLLKNFKKNREELANRLLAYFNEVVFDKKLPEELEVRWNERLLKTAGQCVYMRRNIKHPDGSSTTTRHVRIELSGKVCTSAERVRDTLLHEACHAAVWVVHGVNDGHGRLWREFVRKANAAFPLLPPVTVRHTYAIDTRFTYRCTGCFATINRHSKSLNLEKKVCGRCHSRFELIVNTKRGGVHPRHVVSSKVDHGEDSTTRPRPPFADFVKEHYKHVRQQTPNHKETMAQLGSMFRSMKIGVNNDNVN</sequence>
<reference evidence="4" key="1">
    <citation type="submission" date="2019-11" db="UniProtKB">
        <authorList>
            <consortium name="WormBaseParasite"/>
        </authorList>
    </citation>
    <scope>IDENTIFICATION</scope>
</reference>
<feature type="coiled-coil region" evidence="1">
    <location>
        <begin position="228"/>
        <end position="255"/>
    </location>
</feature>
<evidence type="ECO:0000256" key="2">
    <source>
        <dbReference type="SAM" id="MobiDB-lite"/>
    </source>
</evidence>
<evidence type="ECO:0000259" key="3">
    <source>
        <dbReference type="SMART" id="SM00731"/>
    </source>
</evidence>
<dbReference type="CDD" id="cd00084">
    <property type="entry name" value="HMG-box_SF"/>
    <property type="match status" value="1"/>
</dbReference>
<dbReference type="SMART" id="SM00731">
    <property type="entry name" value="SprT"/>
    <property type="match status" value="1"/>
</dbReference>
<dbReference type="PANTHER" id="PTHR23099">
    <property type="entry name" value="TRANSCRIPTIONAL REGULATOR"/>
    <property type="match status" value="1"/>
</dbReference>
<evidence type="ECO:0000256" key="1">
    <source>
        <dbReference type="SAM" id="Coils"/>
    </source>
</evidence>
<feature type="compositionally biased region" description="Polar residues" evidence="2">
    <location>
        <begin position="12"/>
        <end position="39"/>
    </location>
</feature>
<dbReference type="GO" id="GO:0006974">
    <property type="term" value="P:DNA damage response"/>
    <property type="evidence" value="ECO:0007669"/>
    <property type="project" value="UniProtKB-ARBA"/>
</dbReference>
<dbReference type="GO" id="GO:0005634">
    <property type="term" value="C:nucleus"/>
    <property type="evidence" value="ECO:0007669"/>
    <property type="project" value="TreeGrafter"/>
</dbReference>
<dbReference type="PANTHER" id="PTHR23099:SF0">
    <property type="entry name" value="GERM CELL NUCLEAR ACIDIC PROTEIN"/>
    <property type="match status" value="1"/>
</dbReference>
<accession>A0A5K3FKU9</accession>
<evidence type="ECO:0000313" key="4">
    <source>
        <dbReference type="WBParaSite" id="MCU_009231-RC"/>
    </source>
</evidence>